<keyword evidence="5" id="KW-0503">Monooxygenase</keyword>
<keyword evidence="8" id="KW-1185">Reference proteome</keyword>
<dbReference type="EMBL" id="KN832872">
    <property type="protein sequence ID" value="KIN05152.1"/>
    <property type="molecule type" value="Genomic_DNA"/>
</dbReference>
<dbReference type="InterPro" id="IPR050493">
    <property type="entry name" value="FAD-dep_Monooxygenase_BioMet"/>
</dbReference>
<dbReference type="STRING" id="913774.A0A0C3HSE6"/>
<dbReference type="InterPro" id="IPR002938">
    <property type="entry name" value="FAD-bd"/>
</dbReference>
<dbReference type="AlphaFoldDB" id="A0A0C3HSE6"/>
<evidence type="ECO:0000256" key="5">
    <source>
        <dbReference type="ARBA" id="ARBA00023033"/>
    </source>
</evidence>
<evidence type="ECO:0000313" key="7">
    <source>
        <dbReference type="EMBL" id="KIN05152.1"/>
    </source>
</evidence>
<keyword evidence="4" id="KW-0560">Oxidoreductase</keyword>
<dbReference type="OrthoDB" id="16820at2759"/>
<feature type="domain" description="FAD-binding" evidence="6">
    <location>
        <begin position="7"/>
        <end position="340"/>
    </location>
</feature>
<dbReference type="GO" id="GO:0071949">
    <property type="term" value="F:FAD binding"/>
    <property type="evidence" value="ECO:0007669"/>
    <property type="project" value="InterPro"/>
</dbReference>
<dbReference type="PANTHER" id="PTHR13789:SF309">
    <property type="entry name" value="PUTATIVE (AFU_ORTHOLOGUE AFUA_6G14510)-RELATED"/>
    <property type="match status" value="1"/>
</dbReference>
<comment type="similarity">
    <text evidence="1">Belongs to the paxM FAD-dependent monooxygenase family.</text>
</comment>
<name>A0A0C3HSE6_OIDMZ</name>
<dbReference type="SUPFAM" id="SSF51905">
    <property type="entry name" value="FAD/NAD(P)-binding domain"/>
    <property type="match status" value="1"/>
</dbReference>
<evidence type="ECO:0000256" key="4">
    <source>
        <dbReference type="ARBA" id="ARBA00023002"/>
    </source>
</evidence>
<dbReference type="InterPro" id="IPR036188">
    <property type="entry name" value="FAD/NAD-bd_sf"/>
</dbReference>
<dbReference type="GO" id="GO:0004497">
    <property type="term" value="F:monooxygenase activity"/>
    <property type="evidence" value="ECO:0007669"/>
    <property type="project" value="UniProtKB-KW"/>
</dbReference>
<evidence type="ECO:0000259" key="6">
    <source>
        <dbReference type="Pfam" id="PF01494"/>
    </source>
</evidence>
<dbReference type="PANTHER" id="PTHR13789">
    <property type="entry name" value="MONOOXYGENASE"/>
    <property type="match status" value="1"/>
</dbReference>
<dbReference type="InParanoid" id="A0A0C3HSE6"/>
<evidence type="ECO:0000256" key="1">
    <source>
        <dbReference type="ARBA" id="ARBA00007992"/>
    </source>
</evidence>
<dbReference type="Gene3D" id="3.50.50.60">
    <property type="entry name" value="FAD/NAD(P)-binding domain"/>
    <property type="match status" value="1"/>
</dbReference>
<evidence type="ECO:0000313" key="8">
    <source>
        <dbReference type="Proteomes" id="UP000054321"/>
    </source>
</evidence>
<protein>
    <recommendedName>
        <fullName evidence="6">FAD-binding domain-containing protein</fullName>
    </recommendedName>
</protein>
<accession>A0A0C3HSE6</accession>
<reference evidence="7 8" key="1">
    <citation type="submission" date="2014-04" db="EMBL/GenBank/DDBJ databases">
        <authorList>
            <consortium name="DOE Joint Genome Institute"/>
            <person name="Kuo A."/>
            <person name="Martino E."/>
            <person name="Perotto S."/>
            <person name="Kohler A."/>
            <person name="Nagy L.G."/>
            <person name="Floudas D."/>
            <person name="Copeland A."/>
            <person name="Barry K.W."/>
            <person name="Cichocki N."/>
            <person name="Veneault-Fourrey C."/>
            <person name="LaButti K."/>
            <person name="Lindquist E.A."/>
            <person name="Lipzen A."/>
            <person name="Lundell T."/>
            <person name="Morin E."/>
            <person name="Murat C."/>
            <person name="Sun H."/>
            <person name="Tunlid A."/>
            <person name="Henrissat B."/>
            <person name="Grigoriev I.V."/>
            <person name="Hibbett D.S."/>
            <person name="Martin F."/>
            <person name="Nordberg H.P."/>
            <person name="Cantor M.N."/>
            <person name="Hua S.X."/>
        </authorList>
    </citation>
    <scope>NUCLEOTIDE SEQUENCE [LARGE SCALE GENOMIC DNA]</scope>
    <source>
        <strain evidence="7 8">Zn</strain>
    </source>
</reference>
<sequence length="420" mass="46709">MPDIRKALVIGAGPAGLAAAIQLKRKNGISCTVYEIHQEPTTLGGAIGIPSNGLRLLDRLGVYEPLFGLAANTVNTVAYSSKGIELGEIDLWYWAREKTGYGFMRVMRTDLQNMMLDAVLKEGIQIHYGKKMVSVEENDSEVIATFSDGTKDTADLLLGCDGIHSSVRTLYVDPQAEPEYSGLSAVFSFIHTSDILPTASTIRDMCGILTPDGVVGLMPCTASGDTLFWLFSYEVPVPAVDNTQDAWEERRKAEVEGFKITLLRILHDAQGEFGTLLKQVVRTTETVQFYPVSRLPLGRKWSKGRCLLLGDAAHAMQPHAGQGTSLAMEDVFLLSRLLQVHSYTLSDVFGKFDEIRRPRVEKFYKLALINGERRKRTGPWAQWFKELAFWAAIWVLRSTNLHKWGFGQGDLVYDVDDVVI</sequence>
<dbReference type="Proteomes" id="UP000054321">
    <property type="component" value="Unassembled WGS sequence"/>
</dbReference>
<proteinExistence type="inferred from homology"/>
<reference evidence="8" key="2">
    <citation type="submission" date="2015-01" db="EMBL/GenBank/DDBJ databases">
        <title>Evolutionary Origins and Diversification of the Mycorrhizal Mutualists.</title>
        <authorList>
            <consortium name="DOE Joint Genome Institute"/>
            <consortium name="Mycorrhizal Genomics Consortium"/>
            <person name="Kohler A."/>
            <person name="Kuo A."/>
            <person name="Nagy L.G."/>
            <person name="Floudas D."/>
            <person name="Copeland A."/>
            <person name="Barry K.W."/>
            <person name="Cichocki N."/>
            <person name="Veneault-Fourrey C."/>
            <person name="LaButti K."/>
            <person name="Lindquist E.A."/>
            <person name="Lipzen A."/>
            <person name="Lundell T."/>
            <person name="Morin E."/>
            <person name="Murat C."/>
            <person name="Riley R."/>
            <person name="Ohm R."/>
            <person name="Sun H."/>
            <person name="Tunlid A."/>
            <person name="Henrissat B."/>
            <person name="Grigoriev I.V."/>
            <person name="Hibbett D.S."/>
            <person name="Martin F."/>
        </authorList>
    </citation>
    <scope>NUCLEOTIDE SEQUENCE [LARGE SCALE GENOMIC DNA]</scope>
    <source>
        <strain evidence="8">Zn</strain>
    </source>
</reference>
<keyword evidence="3" id="KW-0274">FAD</keyword>
<dbReference type="PRINTS" id="PR00420">
    <property type="entry name" value="RNGMNOXGNASE"/>
</dbReference>
<keyword evidence="2" id="KW-0285">Flavoprotein</keyword>
<evidence type="ECO:0000256" key="2">
    <source>
        <dbReference type="ARBA" id="ARBA00022630"/>
    </source>
</evidence>
<gene>
    <name evidence="7" type="ORF">OIDMADRAFT_39531</name>
</gene>
<organism evidence="7 8">
    <name type="scientific">Oidiodendron maius (strain Zn)</name>
    <dbReference type="NCBI Taxonomy" id="913774"/>
    <lineage>
        <taxon>Eukaryota</taxon>
        <taxon>Fungi</taxon>
        <taxon>Dikarya</taxon>
        <taxon>Ascomycota</taxon>
        <taxon>Pezizomycotina</taxon>
        <taxon>Leotiomycetes</taxon>
        <taxon>Leotiomycetes incertae sedis</taxon>
        <taxon>Myxotrichaceae</taxon>
        <taxon>Oidiodendron</taxon>
    </lineage>
</organism>
<dbReference type="Pfam" id="PF01494">
    <property type="entry name" value="FAD_binding_3"/>
    <property type="match status" value="1"/>
</dbReference>
<dbReference type="HOGENOM" id="CLU_009665_19_5_1"/>
<evidence type="ECO:0000256" key="3">
    <source>
        <dbReference type="ARBA" id="ARBA00022827"/>
    </source>
</evidence>